<reference evidence="2" key="1">
    <citation type="submission" date="2021-06" db="EMBL/GenBank/DDBJ databases">
        <title>Comparative genomics, transcriptomics and evolutionary studies reveal genomic signatures of adaptation to plant cell wall in hemibiotrophic fungi.</title>
        <authorList>
            <consortium name="DOE Joint Genome Institute"/>
            <person name="Baroncelli R."/>
            <person name="Diaz J.F."/>
            <person name="Benocci T."/>
            <person name="Peng M."/>
            <person name="Battaglia E."/>
            <person name="Haridas S."/>
            <person name="Andreopoulos W."/>
            <person name="Labutti K."/>
            <person name="Pangilinan J."/>
            <person name="Floch G.L."/>
            <person name="Makela M.R."/>
            <person name="Henrissat B."/>
            <person name="Grigoriev I.V."/>
            <person name="Crouch J.A."/>
            <person name="De Vries R.P."/>
            <person name="Sukno S.A."/>
            <person name="Thon M.R."/>
        </authorList>
    </citation>
    <scope>NUCLEOTIDE SEQUENCE</scope>
    <source>
        <strain evidence="2">CBS 102054</strain>
    </source>
</reference>
<sequence length="81" mass="9069">MDPPEHLFVVCRLVVLFYHVFDSAVAASFERRSVGLHISRCPGVRQAARRGAGHTDWTLPSAFAARCANSDWAELNWTEPD</sequence>
<dbReference type="EMBL" id="JAHMHQ010000001">
    <property type="protein sequence ID" value="KAK1655810.1"/>
    <property type="molecule type" value="Genomic_DNA"/>
</dbReference>
<feature type="chain" id="PRO_5042489331" description="Secreted protein" evidence="1">
    <location>
        <begin position="27"/>
        <end position="81"/>
    </location>
</feature>
<evidence type="ECO:0000313" key="2">
    <source>
        <dbReference type="EMBL" id="KAK1655810.1"/>
    </source>
</evidence>
<comment type="caution">
    <text evidence="2">The sequence shown here is derived from an EMBL/GenBank/DDBJ whole genome shotgun (WGS) entry which is preliminary data.</text>
</comment>
<accession>A0AAJ0A771</accession>
<organism evidence="2 3">
    <name type="scientific">Colletotrichum phormii</name>
    <dbReference type="NCBI Taxonomy" id="359342"/>
    <lineage>
        <taxon>Eukaryota</taxon>
        <taxon>Fungi</taxon>
        <taxon>Dikarya</taxon>
        <taxon>Ascomycota</taxon>
        <taxon>Pezizomycotina</taxon>
        <taxon>Sordariomycetes</taxon>
        <taxon>Hypocreomycetidae</taxon>
        <taxon>Glomerellales</taxon>
        <taxon>Glomerellaceae</taxon>
        <taxon>Colletotrichum</taxon>
        <taxon>Colletotrichum acutatum species complex</taxon>
    </lineage>
</organism>
<feature type="signal peptide" evidence="1">
    <location>
        <begin position="1"/>
        <end position="26"/>
    </location>
</feature>
<evidence type="ECO:0000256" key="1">
    <source>
        <dbReference type="SAM" id="SignalP"/>
    </source>
</evidence>
<dbReference type="RefSeq" id="XP_060451854.1">
    <property type="nucleotide sequence ID" value="XM_060581408.1"/>
</dbReference>
<dbReference type="GeneID" id="85466270"/>
<evidence type="ECO:0008006" key="4">
    <source>
        <dbReference type="Google" id="ProtNLM"/>
    </source>
</evidence>
<keyword evidence="3" id="KW-1185">Reference proteome</keyword>
<gene>
    <name evidence="2" type="ORF">BDP81DRAFT_10441</name>
</gene>
<dbReference type="AlphaFoldDB" id="A0AAJ0A771"/>
<name>A0AAJ0A771_9PEZI</name>
<proteinExistence type="predicted"/>
<protein>
    <recommendedName>
        <fullName evidence="4">Secreted protein</fullName>
    </recommendedName>
</protein>
<keyword evidence="1" id="KW-0732">Signal</keyword>
<evidence type="ECO:0000313" key="3">
    <source>
        <dbReference type="Proteomes" id="UP001243989"/>
    </source>
</evidence>
<dbReference type="Proteomes" id="UP001243989">
    <property type="component" value="Unassembled WGS sequence"/>
</dbReference>